<feature type="region of interest" description="Disordered" evidence="1">
    <location>
        <begin position="25"/>
        <end position="47"/>
    </location>
</feature>
<protein>
    <submittedName>
        <fullName evidence="2">Uncharacterized protein</fullName>
    </submittedName>
</protein>
<sequence>MNESIDHHHPYKFCIWPIAIQEPFRSHGNPPHDHQHPSASSLPASAADLPCSQSPFQGEFMKLGADGMKIASDQNFLQDDPTHSRLSVLFAIIDTLVFLINAAETEDWDRRECARDDTYHWTRIKKRSRAQDAQCYPI</sequence>
<gene>
    <name evidence="2" type="ORF">PGTUg99_017616</name>
</gene>
<proteinExistence type="predicted"/>
<feature type="compositionally biased region" description="Low complexity" evidence="1">
    <location>
        <begin position="37"/>
        <end position="47"/>
    </location>
</feature>
<dbReference type="EMBL" id="VDEP01000308">
    <property type="protein sequence ID" value="KAA1106969.1"/>
    <property type="molecule type" value="Genomic_DNA"/>
</dbReference>
<evidence type="ECO:0000313" key="3">
    <source>
        <dbReference type="Proteomes" id="UP000325313"/>
    </source>
</evidence>
<evidence type="ECO:0000256" key="1">
    <source>
        <dbReference type="SAM" id="MobiDB-lite"/>
    </source>
</evidence>
<organism evidence="2 3">
    <name type="scientific">Puccinia graminis f. sp. tritici</name>
    <dbReference type="NCBI Taxonomy" id="56615"/>
    <lineage>
        <taxon>Eukaryota</taxon>
        <taxon>Fungi</taxon>
        <taxon>Dikarya</taxon>
        <taxon>Basidiomycota</taxon>
        <taxon>Pucciniomycotina</taxon>
        <taxon>Pucciniomycetes</taxon>
        <taxon>Pucciniales</taxon>
        <taxon>Pucciniaceae</taxon>
        <taxon>Puccinia</taxon>
    </lineage>
</organism>
<dbReference type="AlphaFoldDB" id="A0A5B0Q1P0"/>
<comment type="caution">
    <text evidence="2">The sequence shown here is derived from an EMBL/GenBank/DDBJ whole genome shotgun (WGS) entry which is preliminary data.</text>
</comment>
<evidence type="ECO:0000313" key="2">
    <source>
        <dbReference type="EMBL" id="KAA1106969.1"/>
    </source>
</evidence>
<name>A0A5B0Q1P0_PUCGR</name>
<dbReference type="Proteomes" id="UP000325313">
    <property type="component" value="Unassembled WGS sequence"/>
</dbReference>
<reference evidence="2 3" key="1">
    <citation type="submission" date="2019-05" db="EMBL/GenBank/DDBJ databases">
        <title>Emergence of the Ug99 lineage of the wheat stem rust pathogen through somatic hybridization.</title>
        <authorList>
            <person name="Li F."/>
            <person name="Upadhyaya N.M."/>
            <person name="Sperschneider J."/>
            <person name="Matny O."/>
            <person name="Nguyen-Phuc H."/>
            <person name="Mago R."/>
            <person name="Raley C."/>
            <person name="Miller M.E."/>
            <person name="Silverstein K.A.T."/>
            <person name="Henningsen E."/>
            <person name="Hirsch C.D."/>
            <person name="Visser B."/>
            <person name="Pretorius Z.A."/>
            <person name="Steffenson B.J."/>
            <person name="Schwessinger B."/>
            <person name="Dodds P.N."/>
            <person name="Figueroa M."/>
        </authorList>
    </citation>
    <scope>NUCLEOTIDE SEQUENCE [LARGE SCALE GENOMIC DNA]</scope>
    <source>
        <strain evidence="2 3">Ug99</strain>
    </source>
</reference>
<accession>A0A5B0Q1P0</accession>